<organism evidence="1 2">
    <name type="scientific">Fasciola hepatica</name>
    <name type="common">Liver fluke</name>
    <dbReference type="NCBI Taxonomy" id="6192"/>
    <lineage>
        <taxon>Eukaryota</taxon>
        <taxon>Metazoa</taxon>
        <taxon>Spiralia</taxon>
        <taxon>Lophotrochozoa</taxon>
        <taxon>Platyhelminthes</taxon>
        <taxon>Trematoda</taxon>
        <taxon>Digenea</taxon>
        <taxon>Plagiorchiida</taxon>
        <taxon>Echinostomata</taxon>
        <taxon>Echinostomatoidea</taxon>
        <taxon>Fasciolidae</taxon>
        <taxon>Fasciola</taxon>
    </lineage>
</organism>
<dbReference type="AlphaFoldDB" id="A0A2H1C149"/>
<reference evidence="1" key="1">
    <citation type="submission" date="2019-03" db="EMBL/GenBank/DDBJ databases">
        <title>Improved annotation for the trematode Fasciola hepatica.</title>
        <authorList>
            <person name="Choi Y.-J."/>
            <person name="Martin J."/>
            <person name="Mitreva M."/>
        </authorList>
    </citation>
    <scope>NUCLEOTIDE SEQUENCE [LARGE SCALE GENOMIC DNA]</scope>
</reference>
<name>A0A2H1C149_FASHE</name>
<protein>
    <submittedName>
        <fullName evidence="1">Uncharacterized protein</fullName>
    </submittedName>
</protein>
<dbReference type="Proteomes" id="UP000230066">
    <property type="component" value="Unassembled WGS sequence"/>
</dbReference>
<evidence type="ECO:0000313" key="2">
    <source>
        <dbReference type="Proteomes" id="UP000230066"/>
    </source>
</evidence>
<dbReference type="EMBL" id="JXXN02003592">
    <property type="protein sequence ID" value="THD21378.1"/>
    <property type="molecule type" value="Genomic_DNA"/>
</dbReference>
<comment type="caution">
    <text evidence="1">The sequence shown here is derived from an EMBL/GenBank/DDBJ whole genome shotgun (WGS) entry which is preliminary data.</text>
</comment>
<accession>A0A2H1C149</accession>
<gene>
    <name evidence="1" type="ORF">D915_008036</name>
</gene>
<keyword evidence="2" id="KW-1185">Reference proteome</keyword>
<proteinExistence type="predicted"/>
<sequence>MKVIIGAELSSDLDTDAQTLFQFIYRQHQDFGLEANTTETILHPRDERTLFQLVLLEASKREIYISEDARDRCWLDVCEARLGSSHSTSATVEYLAEMTTVLLKAFNVVDRVLISRRVLDEFEANNAVKQIFYDAEYVVTTRVLSWLEVLSVLKRDGFK</sequence>
<evidence type="ECO:0000313" key="1">
    <source>
        <dbReference type="EMBL" id="THD21378.1"/>
    </source>
</evidence>